<dbReference type="GO" id="GO:0016787">
    <property type="term" value="F:hydrolase activity"/>
    <property type="evidence" value="ECO:0007669"/>
    <property type="project" value="UniProtKB-KW"/>
</dbReference>
<feature type="domain" description="Helicase C-terminal" evidence="5">
    <location>
        <begin position="321"/>
        <end position="469"/>
    </location>
</feature>
<protein>
    <recommendedName>
        <fullName evidence="7">Helicase</fullName>
    </recommendedName>
</protein>
<dbReference type="AlphaFoldDB" id="A0A6C0AXW7"/>
<dbReference type="InterPro" id="IPR049730">
    <property type="entry name" value="SNF2/RAD54-like_C"/>
</dbReference>
<dbReference type="Gene3D" id="3.40.50.300">
    <property type="entry name" value="P-loop containing nucleotide triphosphate hydrolases"/>
    <property type="match status" value="1"/>
</dbReference>
<dbReference type="InterPro" id="IPR000330">
    <property type="entry name" value="SNF2_N"/>
</dbReference>
<organism evidence="6">
    <name type="scientific">viral metagenome</name>
    <dbReference type="NCBI Taxonomy" id="1070528"/>
    <lineage>
        <taxon>unclassified sequences</taxon>
        <taxon>metagenomes</taxon>
        <taxon>organismal metagenomes</taxon>
    </lineage>
</organism>
<proteinExistence type="predicted"/>
<reference evidence="6" key="1">
    <citation type="journal article" date="2020" name="Nature">
        <title>Giant virus diversity and host interactions through global metagenomics.</title>
        <authorList>
            <person name="Schulz F."/>
            <person name="Roux S."/>
            <person name="Paez-Espino D."/>
            <person name="Jungbluth S."/>
            <person name="Walsh D.A."/>
            <person name="Denef V.J."/>
            <person name="McMahon K.D."/>
            <person name="Konstantinidis K.T."/>
            <person name="Eloe-Fadrosh E.A."/>
            <person name="Kyrpides N.C."/>
            <person name="Woyke T."/>
        </authorList>
    </citation>
    <scope>NUCLEOTIDE SEQUENCE</scope>
    <source>
        <strain evidence="6">GVMAG-S-ERX555965-48</strain>
    </source>
</reference>
<dbReference type="SMART" id="SM00490">
    <property type="entry name" value="HELICc"/>
    <property type="match status" value="1"/>
</dbReference>
<dbReference type="GO" id="GO:0008094">
    <property type="term" value="F:ATP-dependent activity, acting on DNA"/>
    <property type="evidence" value="ECO:0007669"/>
    <property type="project" value="TreeGrafter"/>
</dbReference>
<dbReference type="Pfam" id="PF00176">
    <property type="entry name" value="SNF2-rel_dom"/>
    <property type="match status" value="1"/>
</dbReference>
<dbReference type="Pfam" id="PF00271">
    <property type="entry name" value="Helicase_C"/>
    <property type="match status" value="1"/>
</dbReference>
<keyword evidence="2" id="KW-0378">Hydrolase</keyword>
<name>A0A6C0AXW7_9ZZZZ</name>
<accession>A0A6C0AXW7</accession>
<evidence type="ECO:0000313" key="6">
    <source>
        <dbReference type="EMBL" id="QHS84323.1"/>
    </source>
</evidence>
<dbReference type="InterPro" id="IPR027417">
    <property type="entry name" value="P-loop_NTPase"/>
</dbReference>
<dbReference type="CDD" id="cd18793">
    <property type="entry name" value="SF2_C_SNF"/>
    <property type="match status" value="1"/>
</dbReference>
<dbReference type="GO" id="GO:0005524">
    <property type="term" value="F:ATP binding"/>
    <property type="evidence" value="ECO:0007669"/>
    <property type="project" value="UniProtKB-KW"/>
</dbReference>
<sequence>MQAPEIYLKRFHNYLERNNMQKNPYQEEGLIWCIERELNSESLAVSENEQREYKKGGIVAYEMGLGKTILMLGLFASNFVRNTLIVVPLPLLTQWKNEIKRTLGHDVLVYHGQSKKNITKEMLKEAALVLTTYGALRPTSKDNLYSLHWNRIIYDEAHHMRNNSSKKYFYGKLLRSDSKWLLSGTPIQNRINDLYSLLNVIGYKKISINYDVFRQIRNHHILRKKKSDVGIYLPEIHYKNVEVDWKNELEKSVSEKIHGLVEDKLKPEDIQWLGVIGDTKLVQMIRARQVCVCPRLLSNKLKPIYGKSSDNYKTIENSTSKIDSVVNLIKERNNNNKKIIFCTFHKEMDILKEKLNEINITDIGIYTGKLNVKMREEIIKSEPEILIMQIQAGCEGLNLQQYNEVYIVSPHWNPCIEDQAVGRCYRMGQKKETFIFNFNMNSTESTNSMDNYVKDIQKNKRELQEEILV</sequence>
<dbReference type="InterPro" id="IPR050628">
    <property type="entry name" value="SNF2_RAD54_helicase_TF"/>
</dbReference>
<keyword evidence="3" id="KW-0067">ATP-binding</keyword>
<dbReference type="GO" id="GO:0006281">
    <property type="term" value="P:DNA repair"/>
    <property type="evidence" value="ECO:0007669"/>
    <property type="project" value="TreeGrafter"/>
</dbReference>
<dbReference type="PROSITE" id="PS51192">
    <property type="entry name" value="HELICASE_ATP_BIND_1"/>
    <property type="match status" value="1"/>
</dbReference>
<evidence type="ECO:0000256" key="2">
    <source>
        <dbReference type="ARBA" id="ARBA00022801"/>
    </source>
</evidence>
<dbReference type="InterPro" id="IPR038718">
    <property type="entry name" value="SNF2-like_sf"/>
</dbReference>
<evidence type="ECO:0000259" key="4">
    <source>
        <dbReference type="PROSITE" id="PS51192"/>
    </source>
</evidence>
<evidence type="ECO:0000259" key="5">
    <source>
        <dbReference type="PROSITE" id="PS51194"/>
    </source>
</evidence>
<feature type="domain" description="Helicase ATP-binding" evidence="4">
    <location>
        <begin position="48"/>
        <end position="204"/>
    </location>
</feature>
<dbReference type="GO" id="GO:0005634">
    <property type="term" value="C:nucleus"/>
    <property type="evidence" value="ECO:0007669"/>
    <property type="project" value="TreeGrafter"/>
</dbReference>
<evidence type="ECO:0000256" key="1">
    <source>
        <dbReference type="ARBA" id="ARBA00022741"/>
    </source>
</evidence>
<dbReference type="PANTHER" id="PTHR45626">
    <property type="entry name" value="TRANSCRIPTION TERMINATION FACTOR 2-RELATED"/>
    <property type="match status" value="1"/>
</dbReference>
<dbReference type="CDD" id="cd18008">
    <property type="entry name" value="DEXDc_SHPRH-like"/>
    <property type="match status" value="1"/>
</dbReference>
<dbReference type="PROSITE" id="PS51194">
    <property type="entry name" value="HELICASE_CTER"/>
    <property type="match status" value="1"/>
</dbReference>
<dbReference type="Gene3D" id="3.40.50.10810">
    <property type="entry name" value="Tandem AAA-ATPase domain"/>
    <property type="match status" value="1"/>
</dbReference>
<evidence type="ECO:0000256" key="3">
    <source>
        <dbReference type="ARBA" id="ARBA00022840"/>
    </source>
</evidence>
<dbReference type="SUPFAM" id="SSF52540">
    <property type="entry name" value="P-loop containing nucleoside triphosphate hydrolases"/>
    <property type="match status" value="2"/>
</dbReference>
<dbReference type="EMBL" id="MN738780">
    <property type="protein sequence ID" value="QHS84323.1"/>
    <property type="molecule type" value="Genomic_DNA"/>
</dbReference>
<keyword evidence="1" id="KW-0547">Nucleotide-binding</keyword>
<dbReference type="InterPro" id="IPR001650">
    <property type="entry name" value="Helicase_C-like"/>
</dbReference>
<evidence type="ECO:0008006" key="7">
    <source>
        <dbReference type="Google" id="ProtNLM"/>
    </source>
</evidence>
<dbReference type="SMART" id="SM00487">
    <property type="entry name" value="DEXDc"/>
    <property type="match status" value="1"/>
</dbReference>
<dbReference type="InterPro" id="IPR014001">
    <property type="entry name" value="Helicase_ATP-bd"/>
</dbReference>